<feature type="compositionally biased region" description="Basic and acidic residues" evidence="6">
    <location>
        <begin position="128"/>
        <end position="137"/>
    </location>
</feature>
<accession>A0A6A5BUB5</accession>
<dbReference type="AlphaFoldDB" id="A0A6A5BUB5"/>
<dbReference type="InterPro" id="IPR001841">
    <property type="entry name" value="Znf_RING"/>
</dbReference>
<name>A0A6A5BUB5_NAEFO</name>
<evidence type="ECO:0000256" key="2">
    <source>
        <dbReference type="ARBA" id="ARBA00022771"/>
    </source>
</evidence>
<sequence>MFPTEDEIEQLVMRVSFQEQQIQTQEQEIKELKNEIIRLKTQLNIALQQQPQSPQQQFPSSSSLHISSLNNNNRHYLTRSASSGGILPFHPNHVLNHNHSNNNQQSPSKSSRRSHHQLPSTPLFEQSRIVKEYEDQKKRRVSRISRESRLVESHDPHNEISPNSSIESADSTIRSSFFRSPHNNSQIYLNSPIGGNDHRSEGYSRGNFTRRTGLTGSSTSHYSTPSSSMEVSSSSSSMNRRSAQPSINLDEELARQLQYGASPSEFEDTSFLSQQGFISSEPFHDDSSPLSSSDEYHGVSSNRRRSSSSNLLNVNNNNTFNDMNSYEQLRQLEDVKVGVKPEILKRLSNIPFQGGKAMISKCSICLNHFSKDETITYLPCLHYYHHSCIMKWFKDNHTCPICKFDLNDDHSLQ</sequence>
<evidence type="ECO:0000256" key="1">
    <source>
        <dbReference type="ARBA" id="ARBA00022723"/>
    </source>
</evidence>
<feature type="compositionally biased region" description="Basic and acidic residues" evidence="6">
    <location>
        <begin position="144"/>
        <end position="158"/>
    </location>
</feature>
<evidence type="ECO:0000313" key="8">
    <source>
        <dbReference type="EMBL" id="KAF0980807.1"/>
    </source>
</evidence>
<dbReference type="OrthoDB" id="4348522at2759"/>
<dbReference type="Pfam" id="PF13639">
    <property type="entry name" value="zf-RING_2"/>
    <property type="match status" value="1"/>
</dbReference>
<dbReference type="InterPro" id="IPR013083">
    <property type="entry name" value="Znf_RING/FYVE/PHD"/>
</dbReference>
<gene>
    <name evidence="8" type="ORF">FDP41_013290</name>
</gene>
<feature type="region of interest" description="Disordered" evidence="6">
    <location>
        <begin position="75"/>
        <end position="169"/>
    </location>
</feature>
<feature type="domain" description="RING-type" evidence="7">
    <location>
        <begin position="362"/>
        <end position="403"/>
    </location>
</feature>
<dbReference type="GO" id="GO:0016567">
    <property type="term" value="P:protein ubiquitination"/>
    <property type="evidence" value="ECO:0007669"/>
    <property type="project" value="InterPro"/>
</dbReference>
<dbReference type="InterPro" id="IPR033276">
    <property type="entry name" value="BB"/>
</dbReference>
<feature type="coiled-coil region" evidence="5">
    <location>
        <begin position="8"/>
        <end position="49"/>
    </location>
</feature>
<evidence type="ECO:0000313" key="9">
    <source>
        <dbReference type="Proteomes" id="UP000444721"/>
    </source>
</evidence>
<keyword evidence="2 4" id="KW-0863">Zinc-finger</keyword>
<dbReference type="PROSITE" id="PS50089">
    <property type="entry name" value="ZF_RING_2"/>
    <property type="match status" value="1"/>
</dbReference>
<dbReference type="InterPro" id="IPR011016">
    <property type="entry name" value="Znf_RING-CH"/>
</dbReference>
<evidence type="ECO:0000256" key="3">
    <source>
        <dbReference type="ARBA" id="ARBA00022833"/>
    </source>
</evidence>
<keyword evidence="3" id="KW-0862">Zinc</keyword>
<feature type="compositionally biased region" description="Polar residues" evidence="6">
    <location>
        <begin position="160"/>
        <end position="169"/>
    </location>
</feature>
<evidence type="ECO:0000256" key="4">
    <source>
        <dbReference type="PROSITE-ProRule" id="PRU00175"/>
    </source>
</evidence>
<keyword evidence="5" id="KW-0175">Coiled coil</keyword>
<dbReference type="SMART" id="SM00744">
    <property type="entry name" value="RINGv"/>
    <property type="match status" value="1"/>
</dbReference>
<protein>
    <recommendedName>
        <fullName evidence="7">RING-type domain-containing protein</fullName>
    </recommendedName>
</protein>
<evidence type="ECO:0000256" key="5">
    <source>
        <dbReference type="SAM" id="Coils"/>
    </source>
</evidence>
<comment type="caution">
    <text evidence="8">The sequence shown here is derived from an EMBL/GenBank/DDBJ whole genome shotgun (WGS) entry which is preliminary data.</text>
</comment>
<feature type="region of interest" description="Disordered" evidence="6">
    <location>
        <begin position="188"/>
        <end position="245"/>
    </location>
</feature>
<dbReference type="GO" id="GO:0004842">
    <property type="term" value="F:ubiquitin-protein transferase activity"/>
    <property type="evidence" value="ECO:0007669"/>
    <property type="project" value="InterPro"/>
</dbReference>
<keyword evidence="9" id="KW-1185">Reference proteome</keyword>
<dbReference type="Gene3D" id="3.30.40.10">
    <property type="entry name" value="Zinc/RING finger domain, C3HC4 (zinc finger)"/>
    <property type="match status" value="1"/>
</dbReference>
<feature type="compositionally biased region" description="Low complexity" evidence="6">
    <location>
        <begin position="90"/>
        <end position="109"/>
    </location>
</feature>
<feature type="compositionally biased region" description="Low complexity" evidence="6">
    <location>
        <begin position="209"/>
        <end position="245"/>
    </location>
</feature>
<dbReference type="PANTHER" id="PTHR46400">
    <property type="entry name" value="RING/U-BOX SUPERFAMILY PROTEIN"/>
    <property type="match status" value="1"/>
</dbReference>
<dbReference type="GO" id="GO:0008270">
    <property type="term" value="F:zinc ion binding"/>
    <property type="evidence" value="ECO:0007669"/>
    <property type="project" value="UniProtKB-KW"/>
</dbReference>
<dbReference type="EMBL" id="VFQX01000017">
    <property type="protein sequence ID" value="KAF0980807.1"/>
    <property type="molecule type" value="Genomic_DNA"/>
</dbReference>
<dbReference type="PANTHER" id="PTHR46400:SF5">
    <property type="entry name" value="RING-TYPE DOMAIN-CONTAINING PROTEIN"/>
    <property type="match status" value="1"/>
</dbReference>
<dbReference type="Proteomes" id="UP000444721">
    <property type="component" value="Unassembled WGS sequence"/>
</dbReference>
<dbReference type="VEuPathDB" id="AmoebaDB:NfTy_036700"/>
<dbReference type="CDD" id="cd16473">
    <property type="entry name" value="RING-H2_RNF103"/>
    <property type="match status" value="1"/>
</dbReference>
<dbReference type="GO" id="GO:0046621">
    <property type="term" value="P:negative regulation of organ growth"/>
    <property type="evidence" value="ECO:0007669"/>
    <property type="project" value="InterPro"/>
</dbReference>
<dbReference type="VEuPathDB" id="AmoebaDB:FDP41_013290"/>
<dbReference type="SUPFAM" id="SSF57850">
    <property type="entry name" value="RING/U-box"/>
    <property type="match status" value="1"/>
</dbReference>
<dbReference type="SMART" id="SM00184">
    <property type="entry name" value="RING"/>
    <property type="match status" value="1"/>
</dbReference>
<feature type="region of interest" description="Disordered" evidence="6">
    <location>
        <begin position="282"/>
        <end position="314"/>
    </location>
</feature>
<keyword evidence="1" id="KW-0479">Metal-binding</keyword>
<reference evidence="8 9" key="1">
    <citation type="journal article" date="2019" name="Sci. Rep.">
        <title>Nanopore sequencing improves the draft genome of the human pathogenic amoeba Naegleria fowleri.</title>
        <authorList>
            <person name="Liechti N."/>
            <person name="Schurch N."/>
            <person name="Bruggmann R."/>
            <person name="Wittwer M."/>
        </authorList>
    </citation>
    <scope>NUCLEOTIDE SEQUENCE [LARGE SCALE GENOMIC DNA]</scope>
    <source>
        <strain evidence="8 9">ATCC 30894</strain>
    </source>
</reference>
<proteinExistence type="predicted"/>
<evidence type="ECO:0000259" key="7">
    <source>
        <dbReference type="PROSITE" id="PS50089"/>
    </source>
</evidence>
<dbReference type="GeneID" id="68120505"/>
<dbReference type="RefSeq" id="XP_044565520.1">
    <property type="nucleotide sequence ID" value="XM_044703904.1"/>
</dbReference>
<organism evidence="8 9">
    <name type="scientific">Naegleria fowleri</name>
    <name type="common">Brain eating amoeba</name>
    <dbReference type="NCBI Taxonomy" id="5763"/>
    <lineage>
        <taxon>Eukaryota</taxon>
        <taxon>Discoba</taxon>
        <taxon>Heterolobosea</taxon>
        <taxon>Tetramitia</taxon>
        <taxon>Eutetramitia</taxon>
        <taxon>Vahlkampfiidae</taxon>
        <taxon>Naegleria</taxon>
    </lineage>
</organism>
<evidence type="ECO:0000256" key="6">
    <source>
        <dbReference type="SAM" id="MobiDB-lite"/>
    </source>
</evidence>
<dbReference type="VEuPathDB" id="AmoebaDB:NF0111860"/>